<dbReference type="PANTHER" id="PTHR11802:SF3">
    <property type="entry name" value="RETINOID-INDUCIBLE SERINE CARBOXYPEPTIDASE"/>
    <property type="match status" value="1"/>
</dbReference>
<dbReference type="InterPro" id="IPR001563">
    <property type="entry name" value="Peptidase_S10"/>
</dbReference>
<dbReference type="AlphaFoldDB" id="A0AA52H8Y6"/>
<dbReference type="Proteomes" id="UP001268683">
    <property type="component" value="Chromosome"/>
</dbReference>
<keyword evidence="4" id="KW-0378">Hydrolase</keyword>
<dbReference type="SUPFAM" id="SSF53474">
    <property type="entry name" value="alpha/beta-Hydrolases"/>
    <property type="match status" value="1"/>
</dbReference>
<accession>A0AA52H8Y6</accession>
<reference evidence="7" key="1">
    <citation type="submission" date="2023-04" db="EMBL/GenBank/DDBJ databases">
        <title>Complete genome sequence of Temperatibacter marinus.</title>
        <authorList>
            <person name="Rong J.-C."/>
            <person name="Yi M.-L."/>
            <person name="Zhao Q."/>
        </authorList>
    </citation>
    <scope>NUCLEOTIDE SEQUENCE</scope>
    <source>
        <strain evidence="7">NBRC 110045</strain>
    </source>
</reference>
<dbReference type="RefSeq" id="WP_310797788.1">
    <property type="nucleotide sequence ID" value="NZ_CP123872.1"/>
</dbReference>
<evidence type="ECO:0000256" key="2">
    <source>
        <dbReference type="ARBA" id="ARBA00022670"/>
    </source>
</evidence>
<feature type="signal peptide" evidence="6">
    <location>
        <begin position="1"/>
        <end position="19"/>
    </location>
</feature>
<dbReference type="GO" id="GO:0004185">
    <property type="term" value="F:serine-type carboxypeptidase activity"/>
    <property type="evidence" value="ECO:0007669"/>
    <property type="project" value="InterPro"/>
</dbReference>
<sequence>MKNIIACFIALAFSGSVVADSTKTTQAIEDKSITKHSVTIKGKKVNYTATAQYTTLNKDGQPDAKLFSITYTKDGVKDTSKRPVAFFYNGGPGSSSVWLHMGAWGPEKIILPSDAKDDGAAPFNIAANNDSLLDVTDMVFIDPIGTGFSHTVGDGEGKTYWGLREDAASVATFIRTWLRRNGRWNSPKYIGGESYGTTRSAMLINALEGRYDDVSINGIILISTILDFSVYAYAEGAELAYMTALPTMAATAQYHGKAGGGVPLADFVEQARQFAVEDYAPALLLGSKLKGKKREEILKGLMKFTGLSKRYLELANLRVHYQEFNRELLRDEGYSVGRLDSRFKGKEVVGNSERPEIDPSFYGIDGGYTAALNHWVRDRLKFNPDREYTIIGGVRSWNWKIGTGMWREPYMNVTQFIGKAMRGNKDLRVFNAAGYYDFATPLLGAEYALDRSGIDPARVTYTYYPAGHMMYIHHPSLKQLNDDIRSFINGQ</sequence>
<dbReference type="GO" id="GO:0006508">
    <property type="term" value="P:proteolysis"/>
    <property type="evidence" value="ECO:0007669"/>
    <property type="project" value="UniProtKB-KW"/>
</dbReference>
<dbReference type="Gene3D" id="3.40.50.1820">
    <property type="entry name" value="alpha/beta hydrolase"/>
    <property type="match status" value="1"/>
</dbReference>
<protein>
    <submittedName>
        <fullName evidence="7">Peptidase S10</fullName>
    </submittedName>
</protein>
<dbReference type="InterPro" id="IPR029058">
    <property type="entry name" value="AB_hydrolase_fold"/>
</dbReference>
<evidence type="ECO:0000256" key="3">
    <source>
        <dbReference type="ARBA" id="ARBA00022729"/>
    </source>
</evidence>
<evidence type="ECO:0000313" key="7">
    <source>
        <dbReference type="EMBL" id="WND01957.1"/>
    </source>
</evidence>
<keyword evidence="3 6" id="KW-0732">Signal</keyword>
<dbReference type="PANTHER" id="PTHR11802">
    <property type="entry name" value="SERINE PROTEASE FAMILY S10 SERINE CARBOXYPEPTIDASE"/>
    <property type="match status" value="1"/>
</dbReference>
<dbReference type="Pfam" id="PF00450">
    <property type="entry name" value="Peptidase_S10"/>
    <property type="match status" value="1"/>
</dbReference>
<dbReference type="KEGG" id="tmk:QGN29_10395"/>
<feature type="chain" id="PRO_5041200319" evidence="6">
    <location>
        <begin position="20"/>
        <end position="491"/>
    </location>
</feature>
<keyword evidence="1" id="KW-0121">Carboxypeptidase</keyword>
<evidence type="ECO:0000256" key="5">
    <source>
        <dbReference type="ARBA" id="ARBA00023180"/>
    </source>
</evidence>
<name>A0AA52H8Y6_9PROT</name>
<keyword evidence="5" id="KW-0325">Glycoprotein</keyword>
<evidence type="ECO:0000256" key="4">
    <source>
        <dbReference type="ARBA" id="ARBA00022801"/>
    </source>
</evidence>
<keyword evidence="2" id="KW-0645">Protease</keyword>
<evidence type="ECO:0000256" key="6">
    <source>
        <dbReference type="SAM" id="SignalP"/>
    </source>
</evidence>
<organism evidence="7 8">
    <name type="scientific">Temperatibacter marinus</name>
    <dbReference type="NCBI Taxonomy" id="1456591"/>
    <lineage>
        <taxon>Bacteria</taxon>
        <taxon>Pseudomonadati</taxon>
        <taxon>Pseudomonadota</taxon>
        <taxon>Alphaproteobacteria</taxon>
        <taxon>Kordiimonadales</taxon>
        <taxon>Temperatibacteraceae</taxon>
        <taxon>Temperatibacter</taxon>
    </lineage>
</organism>
<gene>
    <name evidence="7" type="ORF">QGN29_10395</name>
</gene>
<evidence type="ECO:0000313" key="8">
    <source>
        <dbReference type="Proteomes" id="UP001268683"/>
    </source>
</evidence>
<evidence type="ECO:0000256" key="1">
    <source>
        <dbReference type="ARBA" id="ARBA00022645"/>
    </source>
</evidence>
<proteinExistence type="predicted"/>
<dbReference type="EMBL" id="CP123872">
    <property type="protein sequence ID" value="WND01957.1"/>
    <property type="molecule type" value="Genomic_DNA"/>
</dbReference>
<keyword evidence="8" id="KW-1185">Reference proteome</keyword>